<keyword evidence="8" id="KW-1133">Transmembrane helix</keyword>
<dbReference type="GO" id="GO:0055085">
    <property type="term" value="P:transmembrane transport"/>
    <property type="evidence" value="ECO:0007669"/>
    <property type="project" value="InterPro"/>
</dbReference>
<evidence type="ECO:0000256" key="6">
    <source>
        <dbReference type="ARBA" id="ARBA00022692"/>
    </source>
</evidence>
<evidence type="ECO:0000256" key="10">
    <source>
        <dbReference type="SAM" id="MobiDB-lite"/>
    </source>
</evidence>
<dbReference type="RefSeq" id="WP_091815886.1">
    <property type="nucleotide sequence ID" value="NZ_FOCW01000002.1"/>
</dbReference>
<dbReference type="InterPro" id="IPR006260">
    <property type="entry name" value="TonB/TolA_C"/>
</dbReference>
<evidence type="ECO:0000256" key="5">
    <source>
        <dbReference type="ARBA" id="ARBA00022519"/>
    </source>
</evidence>
<gene>
    <name evidence="12" type="ORF">SAMN02745977_01414</name>
</gene>
<name>A0A1H8H2K2_9BURK</name>
<keyword evidence="13" id="KW-1185">Reference proteome</keyword>
<dbReference type="STRING" id="1121117.SAMN02745977_01414"/>
<dbReference type="GO" id="GO:0015031">
    <property type="term" value="P:protein transport"/>
    <property type="evidence" value="ECO:0007669"/>
    <property type="project" value="UniProtKB-KW"/>
</dbReference>
<dbReference type="AlphaFoldDB" id="A0A1H8H2K2"/>
<protein>
    <submittedName>
        <fullName evidence="12">Protein TonB</fullName>
    </submittedName>
</protein>
<evidence type="ECO:0000256" key="4">
    <source>
        <dbReference type="ARBA" id="ARBA00022475"/>
    </source>
</evidence>
<dbReference type="GO" id="GO:0031992">
    <property type="term" value="F:energy transducer activity"/>
    <property type="evidence" value="ECO:0007669"/>
    <property type="project" value="TreeGrafter"/>
</dbReference>
<evidence type="ECO:0000256" key="3">
    <source>
        <dbReference type="ARBA" id="ARBA00022448"/>
    </source>
</evidence>
<dbReference type="OrthoDB" id="9792439at2"/>
<evidence type="ECO:0000256" key="1">
    <source>
        <dbReference type="ARBA" id="ARBA00004383"/>
    </source>
</evidence>
<dbReference type="Pfam" id="PF03544">
    <property type="entry name" value="TonB_C"/>
    <property type="match status" value="1"/>
</dbReference>
<keyword evidence="3" id="KW-0813">Transport</keyword>
<dbReference type="InterPro" id="IPR051045">
    <property type="entry name" value="TonB-dependent_transducer"/>
</dbReference>
<dbReference type="GO" id="GO:0098797">
    <property type="term" value="C:plasma membrane protein complex"/>
    <property type="evidence" value="ECO:0007669"/>
    <property type="project" value="TreeGrafter"/>
</dbReference>
<evidence type="ECO:0000313" key="13">
    <source>
        <dbReference type="Proteomes" id="UP000199531"/>
    </source>
</evidence>
<keyword evidence="9" id="KW-0472">Membrane</keyword>
<evidence type="ECO:0000256" key="2">
    <source>
        <dbReference type="ARBA" id="ARBA00006555"/>
    </source>
</evidence>
<keyword evidence="6" id="KW-0812">Transmembrane</keyword>
<keyword evidence="5" id="KW-0997">Cell inner membrane</keyword>
<comment type="similarity">
    <text evidence="2">Belongs to the TonB family.</text>
</comment>
<reference evidence="12 13" key="1">
    <citation type="submission" date="2016-10" db="EMBL/GenBank/DDBJ databases">
        <authorList>
            <person name="de Groot N.N."/>
        </authorList>
    </citation>
    <scope>NUCLEOTIDE SEQUENCE [LARGE SCALE GENOMIC DNA]</scope>
    <source>
        <strain evidence="12 13">DSM 15123</strain>
    </source>
</reference>
<feature type="region of interest" description="Disordered" evidence="10">
    <location>
        <begin position="59"/>
        <end position="186"/>
    </location>
</feature>
<dbReference type="InterPro" id="IPR037682">
    <property type="entry name" value="TonB_C"/>
</dbReference>
<sequence>MSLSLSLSGSSRPVLVSTGITLLHLGLFGILAAKATTPAVLPEITPVQLIALVPEPAPAAPAPEPAAAPAPPKPEKPAEAPVRKSPPKPTVKPERKPDPIPPAKTPAPKEPAPQHSPAAEQPTQAEKPDSSTDSAPRNSDSSGKAPSGQGQARSDAPAAPTVELPSTRASYLNNPKPPYPASSKRLGETGTVLLRVLVGADGSAERVALKKSSGFDALDSSALETVRRWRFVPGKRNGVPAAMEYTVPIAFRLE</sequence>
<feature type="compositionally biased region" description="Basic and acidic residues" evidence="10">
    <location>
        <begin position="73"/>
        <end position="82"/>
    </location>
</feature>
<dbReference type="Proteomes" id="UP000199531">
    <property type="component" value="Unassembled WGS sequence"/>
</dbReference>
<feature type="compositionally biased region" description="Polar residues" evidence="10">
    <location>
        <begin position="131"/>
        <end position="152"/>
    </location>
</feature>
<dbReference type="PANTHER" id="PTHR33446:SF2">
    <property type="entry name" value="PROTEIN TONB"/>
    <property type="match status" value="1"/>
</dbReference>
<feature type="compositionally biased region" description="Pro residues" evidence="10">
    <location>
        <begin position="99"/>
        <end position="111"/>
    </location>
</feature>
<dbReference type="EMBL" id="FOCW01000002">
    <property type="protein sequence ID" value="SEN50365.1"/>
    <property type="molecule type" value="Genomic_DNA"/>
</dbReference>
<dbReference type="Gene3D" id="3.30.1150.10">
    <property type="match status" value="1"/>
</dbReference>
<evidence type="ECO:0000259" key="11">
    <source>
        <dbReference type="PROSITE" id="PS52015"/>
    </source>
</evidence>
<dbReference type="PROSITE" id="PS52015">
    <property type="entry name" value="TONB_CTD"/>
    <property type="match status" value="1"/>
</dbReference>
<organism evidence="12 13">
    <name type="scientific">Brachymonas denitrificans DSM 15123</name>
    <dbReference type="NCBI Taxonomy" id="1121117"/>
    <lineage>
        <taxon>Bacteria</taxon>
        <taxon>Pseudomonadati</taxon>
        <taxon>Pseudomonadota</taxon>
        <taxon>Betaproteobacteria</taxon>
        <taxon>Burkholderiales</taxon>
        <taxon>Comamonadaceae</taxon>
        <taxon>Brachymonas</taxon>
    </lineage>
</organism>
<dbReference type="NCBIfam" id="TIGR01352">
    <property type="entry name" value="tonB_Cterm"/>
    <property type="match status" value="1"/>
</dbReference>
<evidence type="ECO:0000256" key="8">
    <source>
        <dbReference type="ARBA" id="ARBA00022989"/>
    </source>
</evidence>
<feature type="compositionally biased region" description="Pro residues" evidence="10">
    <location>
        <begin position="59"/>
        <end position="72"/>
    </location>
</feature>
<evidence type="ECO:0000256" key="9">
    <source>
        <dbReference type="ARBA" id="ARBA00023136"/>
    </source>
</evidence>
<keyword evidence="7" id="KW-0653">Protein transport</keyword>
<keyword evidence="4" id="KW-1003">Cell membrane</keyword>
<accession>A0A1H8H2K2</accession>
<dbReference type="SUPFAM" id="SSF74653">
    <property type="entry name" value="TolA/TonB C-terminal domain"/>
    <property type="match status" value="1"/>
</dbReference>
<proteinExistence type="inferred from homology"/>
<evidence type="ECO:0000256" key="7">
    <source>
        <dbReference type="ARBA" id="ARBA00022927"/>
    </source>
</evidence>
<dbReference type="PANTHER" id="PTHR33446">
    <property type="entry name" value="PROTEIN TONB-RELATED"/>
    <property type="match status" value="1"/>
</dbReference>
<feature type="domain" description="TonB C-terminal" evidence="11">
    <location>
        <begin position="164"/>
        <end position="254"/>
    </location>
</feature>
<comment type="subcellular location">
    <subcellularLocation>
        <location evidence="1">Cell inner membrane</location>
        <topology evidence="1">Single-pass membrane protein</topology>
        <orientation evidence="1">Periplasmic side</orientation>
    </subcellularLocation>
</comment>
<evidence type="ECO:0000313" key="12">
    <source>
        <dbReference type="EMBL" id="SEN50365.1"/>
    </source>
</evidence>